<evidence type="ECO:0000256" key="1">
    <source>
        <dbReference type="ARBA" id="ARBA00001974"/>
    </source>
</evidence>
<dbReference type="InterPro" id="IPR020946">
    <property type="entry name" value="Flavin_mOase-like"/>
</dbReference>
<dbReference type="InterPro" id="IPR036188">
    <property type="entry name" value="FAD/NAD-bd_sf"/>
</dbReference>
<dbReference type="EMBL" id="SRMA01007106">
    <property type="protein sequence ID" value="TRZ03487.1"/>
    <property type="molecule type" value="Genomic_DNA"/>
</dbReference>
<evidence type="ECO:0000256" key="6">
    <source>
        <dbReference type="ARBA" id="ARBA00023002"/>
    </source>
</evidence>
<dbReference type="SUPFAM" id="SSF51905">
    <property type="entry name" value="FAD/NAD(P)-binding domain"/>
    <property type="match status" value="2"/>
</dbReference>
<evidence type="ECO:0000256" key="5">
    <source>
        <dbReference type="ARBA" id="ARBA00022857"/>
    </source>
</evidence>
<reference evidence="9 10" key="1">
    <citation type="journal article" date="2019" name="Sci. Data">
        <title>Hybrid genome assembly and annotation of Danionella translucida.</title>
        <authorList>
            <person name="Kadobianskyi M."/>
            <person name="Schulze L."/>
            <person name="Schuelke M."/>
            <person name="Judkewitz B."/>
        </authorList>
    </citation>
    <scope>NUCLEOTIDE SEQUENCE [LARGE SCALE GENOMIC DNA]</scope>
    <source>
        <strain evidence="9 10">Bolton</strain>
    </source>
</reference>
<dbReference type="GO" id="GO:0050660">
    <property type="term" value="F:flavin adenine dinucleotide binding"/>
    <property type="evidence" value="ECO:0007669"/>
    <property type="project" value="InterPro"/>
</dbReference>
<dbReference type="Proteomes" id="UP000316079">
    <property type="component" value="Unassembled WGS sequence"/>
</dbReference>
<dbReference type="AlphaFoldDB" id="A0A553RMT7"/>
<proteinExistence type="inferred from homology"/>
<dbReference type="PRINTS" id="PR00370">
    <property type="entry name" value="FMOXYGENASE"/>
</dbReference>
<organism evidence="9 10">
    <name type="scientific">Danionella cerebrum</name>
    <dbReference type="NCBI Taxonomy" id="2873325"/>
    <lineage>
        <taxon>Eukaryota</taxon>
        <taxon>Metazoa</taxon>
        <taxon>Chordata</taxon>
        <taxon>Craniata</taxon>
        <taxon>Vertebrata</taxon>
        <taxon>Euteleostomi</taxon>
        <taxon>Actinopterygii</taxon>
        <taxon>Neopterygii</taxon>
        <taxon>Teleostei</taxon>
        <taxon>Ostariophysi</taxon>
        <taxon>Cypriniformes</taxon>
        <taxon>Danionidae</taxon>
        <taxon>Danioninae</taxon>
        <taxon>Danionella</taxon>
    </lineage>
</organism>
<keyword evidence="4 8" id="KW-0274">FAD</keyword>
<comment type="similarity">
    <text evidence="2 8">Belongs to the FMO family.</text>
</comment>
<dbReference type="InterPro" id="IPR000960">
    <property type="entry name" value="Flavin_mOase"/>
</dbReference>
<evidence type="ECO:0000313" key="9">
    <source>
        <dbReference type="EMBL" id="TRZ03487.1"/>
    </source>
</evidence>
<keyword evidence="7 8" id="KW-0503">Monooxygenase</keyword>
<accession>A0A553RMT7</accession>
<name>A0A553RMT7_9TELE</name>
<keyword evidence="5" id="KW-0521">NADP</keyword>
<dbReference type="InterPro" id="IPR050346">
    <property type="entry name" value="FMO-like"/>
</dbReference>
<gene>
    <name evidence="9" type="ORF">DNTS_000503</name>
</gene>
<dbReference type="GO" id="GO:0004499">
    <property type="term" value="F:N,N-dimethylaniline monooxygenase activity"/>
    <property type="evidence" value="ECO:0007669"/>
    <property type="project" value="InterPro"/>
</dbReference>
<comment type="cofactor">
    <cofactor evidence="1 8">
        <name>FAD</name>
        <dbReference type="ChEBI" id="CHEBI:57692"/>
    </cofactor>
</comment>
<dbReference type="PANTHER" id="PTHR23023">
    <property type="entry name" value="DIMETHYLANILINE MONOOXYGENASE"/>
    <property type="match status" value="1"/>
</dbReference>
<dbReference type="Gene3D" id="3.50.50.60">
    <property type="entry name" value="FAD/NAD(P)-binding domain"/>
    <property type="match status" value="2"/>
</dbReference>
<dbReference type="EC" id="1.-.-.-" evidence="8"/>
<sequence>MKRRSIAVIGAGAAGLCAARHILSRPDTFDPPVVYEMTGHLGGTWFYVDRATRGDNPVHSSMYRDLRTNLPKEIMMFPDFPFDEQLPSFLHHSSIQQYLEKYSETFDISRHIKFNTMVEKVKPVTMETETGGAVTWEVISCGTCGDQKTQTFDSVFVCNGHYSDPHLPHIPGIENFKGKVLHSHSYRCPEPFANKSVVILGAKASGVDISIELAQVNAQVILSHNNPSVSLPPHLGIRQACSVVKVLEDGSLQFQDGSVTRADVLLFCTGYNFNFPFLSSSVLGLDVQEHFITPLYKHILPPGFPSIFFIGICKIICPFVHFDCQVKFSLAVLDGSLKLPSQSEMEMDIEREVQRKQNMGVQVKHLLNLDKDQWNYYIDLASMGQFTAPQPVLESLYEEVRKQRQKEPQKYRQINYRLIDATQWKRLEGSP</sequence>
<protein>
    <recommendedName>
        <fullName evidence="8">Flavin-containing monooxygenase</fullName>
        <ecNumber evidence="8">1.-.-.-</ecNumber>
    </recommendedName>
</protein>
<evidence type="ECO:0000313" key="10">
    <source>
        <dbReference type="Proteomes" id="UP000316079"/>
    </source>
</evidence>
<keyword evidence="6 8" id="KW-0560">Oxidoreductase</keyword>
<evidence type="ECO:0000256" key="7">
    <source>
        <dbReference type="ARBA" id="ARBA00023033"/>
    </source>
</evidence>
<dbReference type="GO" id="GO:0050661">
    <property type="term" value="F:NADP binding"/>
    <property type="evidence" value="ECO:0007669"/>
    <property type="project" value="InterPro"/>
</dbReference>
<dbReference type="FunFam" id="3.50.50.60:FF:000138">
    <property type="entry name" value="Flavin-containing monooxygenase"/>
    <property type="match status" value="1"/>
</dbReference>
<keyword evidence="3 8" id="KW-0285">Flavoprotein</keyword>
<keyword evidence="10" id="KW-1185">Reference proteome</keyword>
<dbReference type="PIRSF" id="PIRSF000332">
    <property type="entry name" value="FMO"/>
    <property type="match status" value="1"/>
</dbReference>
<evidence type="ECO:0000256" key="3">
    <source>
        <dbReference type="ARBA" id="ARBA00022630"/>
    </source>
</evidence>
<evidence type="ECO:0000256" key="4">
    <source>
        <dbReference type="ARBA" id="ARBA00022827"/>
    </source>
</evidence>
<dbReference type="STRING" id="623744.A0A553RMT7"/>
<dbReference type="Pfam" id="PF00743">
    <property type="entry name" value="FMO-like"/>
    <property type="match status" value="2"/>
</dbReference>
<evidence type="ECO:0000256" key="2">
    <source>
        <dbReference type="ARBA" id="ARBA00009183"/>
    </source>
</evidence>
<evidence type="ECO:0000256" key="8">
    <source>
        <dbReference type="RuleBase" id="RU361177"/>
    </source>
</evidence>
<dbReference type="OrthoDB" id="66881at2759"/>
<comment type="caution">
    <text evidence="9">The sequence shown here is derived from an EMBL/GenBank/DDBJ whole genome shotgun (WGS) entry which is preliminary data.</text>
</comment>